<comment type="similarity">
    <text evidence="1 7">Belongs to the class-II aminoacyl-tRNA synthetase family. Type 1 subfamily.</text>
</comment>
<dbReference type="InterPro" id="IPR012340">
    <property type="entry name" value="NA-bd_OB-fold"/>
</dbReference>
<evidence type="ECO:0000256" key="1">
    <source>
        <dbReference type="ARBA" id="ARBA00006303"/>
    </source>
</evidence>
<dbReference type="PANTHER" id="PTHR22594:SF5">
    <property type="entry name" value="ASPARTATE--TRNA LIGASE, MITOCHONDRIAL"/>
    <property type="match status" value="1"/>
</dbReference>
<dbReference type="EMBL" id="AZDJ01000013">
    <property type="protein sequence ID" value="KRK73401.1"/>
    <property type="molecule type" value="Genomic_DNA"/>
</dbReference>
<comment type="subunit">
    <text evidence="7">Homodimer.</text>
</comment>
<dbReference type="SUPFAM" id="SSF55681">
    <property type="entry name" value="Class II aaRS and biotin synthetases"/>
    <property type="match status" value="1"/>
</dbReference>
<name>A0A0R1JXF7_9LACO</name>
<proteinExistence type="inferred from homology"/>
<feature type="binding site" evidence="7">
    <location>
        <begin position="230"/>
        <end position="232"/>
    </location>
    <ligand>
        <name>ATP</name>
        <dbReference type="ChEBI" id="CHEBI:30616"/>
    </ligand>
</feature>
<dbReference type="EC" id="6.1.1.12" evidence="7"/>
<keyword evidence="3 7" id="KW-0547">Nucleotide-binding</keyword>
<evidence type="ECO:0000313" key="10">
    <source>
        <dbReference type="Proteomes" id="UP000051804"/>
    </source>
</evidence>
<dbReference type="InterPro" id="IPR004364">
    <property type="entry name" value="Aa-tRNA-synt_II"/>
</dbReference>
<dbReference type="PROSITE" id="PS50862">
    <property type="entry name" value="AA_TRNA_LIGASE_II"/>
    <property type="match status" value="1"/>
</dbReference>
<organism evidence="9 10">
    <name type="scientific">Lacticaseibacillus nasuensis JCM 17158</name>
    <dbReference type="NCBI Taxonomy" id="1291734"/>
    <lineage>
        <taxon>Bacteria</taxon>
        <taxon>Bacillati</taxon>
        <taxon>Bacillota</taxon>
        <taxon>Bacilli</taxon>
        <taxon>Lactobacillales</taxon>
        <taxon>Lactobacillaceae</taxon>
        <taxon>Lacticaseibacillus</taxon>
    </lineage>
</organism>
<dbReference type="CDD" id="cd00777">
    <property type="entry name" value="AspRS_core"/>
    <property type="match status" value="1"/>
</dbReference>
<dbReference type="STRING" id="1291734.FD02_GL001260"/>
<evidence type="ECO:0000256" key="5">
    <source>
        <dbReference type="ARBA" id="ARBA00022917"/>
    </source>
</evidence>
<feature type="binding site" evidence="7">
    <location>
        <begin position="542"/>
        <end position="545"/>
    </location>
    <ligand>
        <name>ATP</name>
        <dbReference type="ChEBI" id="CHEBI:30616"/>
    </ligand>
</feature>
<comment type="function">
    <text evidence="7">Catalyzes the attachment of L-aspartate to tRNA(Asp) in a two-step reaction: L-aspartate is first activated by ATP to form Asp-AMP and then transferred to the acceptor end of tRNA(Asp).</text>
</comment>
<gene>
    <name evidence="7" type="primary">aspS</name>
    <name evidence="9" type="ORF">FD02_GL001260</name>
</gene>
<dbReference type="GO" id="GO:0003676">
    <property type="term" value="F:nucleic acid binding"/>
    <property type="evidence" value="ECO:0007669"/>
    <property type="project" value="InterPro"/>
</dbReference>
<dbReference type="HAMAP" id="MF_00044">
    <property type="entry name" value="Asp_tRNA_synth_type1"/>
    <property type="match status" value="1"/>
</dbReference>
<dbReference type="Pfam" id="PF01336">
    <property type="entry name" value="tRNA_anti-codon"/>
    <property type="match status" value="1"/>
</dbReference>
<dbReference type="InterPro" id="IPR047090">
    <property type="entry name" value="AspRS_core"/>
</dbReference>
<keyword evidence="2 7" id="KW-0436">Ligase</keyword>
<evidence type="ECO:0000259" key="8">
    <source>
        <dbReference type="PROSITE" id="PS50862"/>
    </source>
</evidence>
<dbReference type="InterPro" id="IPR006195">
    <property type="entry name" value="aa-tRNA-synth_II"/>
</dbReference>
<dbReference type="Gene3D" id="3.30.1360.30">
    <property type="entry name" value="GAD-like domain"/>
    <property type="match status" value="1"/>
</dbReference>
<dbReference type="GO" id="GO:0006422">
    <property type="term" value="P:aspartyl-tRNA aminoacylation"/>
    <property type="evidence" value="ECO:0007669"/>
    <property type="project" value="UniProtKB-UniRule"/>
</dbReference>
<dbReference type="Pfam" id="PF00152">
    <property type="entry name" value="tRNA-synt_2"/>
    <property type="match status" value="1"/>
</dbReference>
<feature type="binding site" evidence="7">
    <location>
        <position position="239"/>
    </location>
    <ligand>
        <name>ATP</name>
        <dbReference type="ChEBI" id="CHEBI:30616"/>
    </ligand>
</feature>
<dbReference type="InterPro" id="IPR004365">
    <property type="entry name" value="NA-bd_OB_tRNA"/>
</dbReference>
<dbReference type="PRINTS" id="PR01042">
    <property type="entry name" value="TRNASYNTHASP"/>
</dbReference>
<dbReference type="InterPro" id="IPR004115">
    <property type="entry name" value="GAD-like_sf"/>
</dbReference>
<keyword evidence="10" id="KW-1185">Reference proteome</keyword>
<dbReference type="AlphaFoldDB" id="A0A0R1JXF7"/>
<comment type="subcellular location">
    <subcellularLocation>
        <location evidence="7">Cytoplasm</location>
    </subcellularLocation>
</comment>
<feature type="binding site" evidence="7">
    <location>
        <position position="490"/>
    </location>
    <ligand>
        <name>ATP</name>
        <dbReference type="ChEBI" id="CHEBI:30616"/>
    </ligand>
</feature>
<dbReference type="PATRIC" id="fig|1291734.4.peg.1291"/>
<protein>
    <recommendedName>
        <fullName evidence="7">Aspartate--tRNA ligase</fullName>
        <ecNumber evidence="7">6.1.1.12</ecNumber>
    </recommendedName>
    <alternativeName>
        <fullName evidence="7">Aspartyl-tRNA synthetase</fullName>
        <shortName evidence="7">AspRS</shortName>
    </alternativeName>
</protein>
<comment type="caution">
    <text evidence="9">The sequence shown here is derived from an EMBL/GenBank/DDBJ whole genome shotgun (WGS) entry which is preliminary data.</text>
</comment>
<evidence type="ECO:0000313" key="9">
    <source>
        <dbReference type="EMBL" id="KRK73401.1"/>
    </source>
</evidence>
<dbReference type="GO" id="GO:0005737">
    <property type="term" value="C:cytoplasm"/>
    <property type="evidence" value="ECO:0007669"/>
    <property type="project" value="UniProtKB-SubCell"/>
</dbReference>
<feature type="region of interest" description="Aspartate" evidence="7">
    <location>
        <begin position="208"/>
        <end position="211"/>
    </location>
</feature>
<dbReference type="Pfam" id="PF02938">
    <property type="entry name" value="GAD"/>
    <property type="match status" value="1"/>
</dbReference>
<dbReference type="InterPro" id="IPR045864">
    <property type="entry name" value="aa-tRNA-synth_II/BPL/LPL"/>
</dbReference>
<evidence type="ECO:0000256" key="7">
    <source>
        <dbReference type="HAMAP-Rule" id="MF_00044"/>
    </source>
</evidence>
<dbReference type="GO" id="GO:0004815">
    <property type="term" value="F:aspartate-tRNA ligase activity"/>
    <property type="evidence" value="ECO:0007669"/>
    <property type="project" value="UniProtKB-UniRule"/>
</dbReference>
<dbReference type="InterPro" id="IPR004524">
    <property type="entry name" value="Asp-tRNA-ligase_1"/>
</dbReference>
<feature type="binding site" evidence="7">
    <location>
        <position position="184"/>
    </location>
    <ligand>
        <name>L-aspartate</name>
        <dbReference type="ChEBI" id="CHEBI:29991"/>
    </ligand>
</feature>
<dbReference type="NCBIfam" id="TIGR00459">
    <property type="entry name" value="aspS_bact"/>
    <property type="match status" value="1"/>
</dbReference>
<dbReference type="GO" id="GO:0016740">
    <property type="term" value="F:transferase activity"/>
    <property type="evidence" value="ECO:0007669"/>
    <property type="project" value="UniProtKB-ARBA"/>
</dbReference>
<reference evidence="9 10" key="1">
    <citation type="journal article" date="2015" name="Genome Announc.">
        <title>Expanding the biotechnology potential of lactobacilli through comparative genomics of 213 strains and associated genera.</title>
        <authorList>
            <person name="Sun Z."/>
            <person name="Harris H.M."/>
            <person name="McCann A."/>
            <person name="Guo C."/>
            <person name="Argimon S."/>
            <person name="Zhang W."/>
            <person name="Yang X."/>
            <person name="Jeffery I.B."/>
            <person name="Cooney J.C."/>
            <person name="Kagawa T.F."/>
            <person name="Liu W."/>
            <person name="Song Y."/>
            <person name="Salvetti E."/>
            <person name="Wrobel A."/>
            <person name="Rasinkangas P."/>
            <person name="Parkhill J."/>
            <person name="Rea M.C."/>
            <person name="O'Sullivan O."/>
            <person name="Ritari J."/>
            <person name="Douillard F.P."/>
            <person name="Paul Ross R."/>
            <person name="Yang R."/>
            <person name="Briner A.E."/>
            <person name="Felis G.E."/>
            <person name="de Vos W.M."/>
            <person name="Barrangou R."/>
            <person name="Klaenhammer T.R."/>
            <person name="Caufield P.W."/>
            <person name="Cui Y."/>
            <person name="Zhang H."/>
            <person name="O'Toole P.W."/>
        </authorList>
    </citation>
    <scope>NUCLEOTIDE SEQUENCE [LARGE SCALE GENOMIC DNA]</scope>
    <source>
        <strain evidence="9 10">JCM 17158</strain>
    </source>
</reference>
<feature type="binding site" evidence="7">
    <location>
        <position position="456"/>
    </location>
    <ligand>
        <name>L-aspartate</name>
        <dbReference type="ChEBI" id="CHEBI:29991"/>
    </ligand>
</feature>
<dbReference type="SUPFAM" id="SSF55261">
    <property type="entry name" value="GAD domain-like"/>
    <property type="match status" value="1"/>
</dbReference>
<dbReference type="InterPro" id="IPR002312">
    <property type="entry name" value="Asp/Asn-tRNA-synth_IIb"/>
</dbReference>
<feature type="binding site" evidence="7">
    <location>
        <position position="230"/>
    </location>
    <ligand>
        <name>L-aspartate</name>
        <dbReference type="ChEBI" id="CHEBI:29991"/>
    </ligand>
</feature>
<accession>A0A0R1JXF7</accession>
<evidence type="ECO:0000256" key="4">
    <source>
        <dbReference type="ARBA" id="ARBA00022840"/>
    </source>
</evidence>
<dbReference type="InterPro" id="IPR047089">
    <property type="entry name" value="Asp-tRNA-ligase_1_N"/>
</dbReference>
<dbReference type="SUPFAM" id="SSF50249">
    <property type="entry name" value="Nucleic acid-binding proteins"/>
    <property type="match status" value="1"/>
</dbReference>
<feature type="binding site" evidence="7">
    <location>
        <position position="497"/>
    </location>
    <ligand>
        <name>L-aspartate</name>
        <dbReference type="ChEBI" id="CHEBI:29991"/>
    </ligand>
</feature>
<comment type="catalytic activity">
    <reaction evidence="7">
        <text>tRNA(Asp) + L-aspartate + ATP = L-aspartyl-tRNA(Asp) + AMP + diphosphate</text>
        <dbReference type="Rhea" id="RHEA:19649"/>
        <dbReference type="Rhea" id="RHEA-COMP:9660"/>
        <dbReference type="Rhea" id="RHEA-COMP:9678"/>
        <dbReference type="ChEBI" id="CHEBI:29991"/>
        <dbReference type="ChEBI" id="CHEBI:30616"/>
        <dbReference type="ChEBI" id="CHEBI:33019"/>
        <dbReference type="ChEBI" id="CHEBI:78442"/>
        <dbReference type="ChEBI" id="CHEBI:78516"/>
        <dbReference type="ChEBI" id="CHEBI:456215"/>
        <dbReference type="EC" id="6.1.1.12"/>
    </reaction>
</comment>
<evidence type="ECO:0000256" key="6">
    <source>
        <dbReference type="ARBA" id="ARBA00023146"/>
    </source>
</evidence>
<sequence>MRKQRKINMTKRTMYAGEVTTAAVDQTVTLMGWVQKRRSLGNLIFIDLRDRAGIVQLVFSKEFGEAALAQAEKLRSEYVIAATGVVRPRKPEAVNPKMATGAVEVEVSALTVLNAAKTPPFEIEDGVTATEETKLKYRYLDLRRPEMQEAIITRAKITRAVHEYFDANGFLDIETPTLTASTPEGARDYLVPSRVYPGSFYALPQSPQLFKQLLMGAGFDRYYQIAKCFRDEDLRGDRQPEFTQIDMETSFLSAEEIQTLTEGLIAKVMKDVQGVSVKLPFRRIEWADAMAKYGSDKPDLRFGMEIQDVSSLVADSTFKVFANAVANGGAVRAIVLPGGAAKYSRKAIDAQQDYIKRFGAKGLAWLKVTEDGISGPIAKFFGDGSSLTVPLQAKAGDLILFVADQPSVVAASLGYLRSHFGADLGLIDESQYAFCWVVNWPLFEFDEGIQRWVPAHHPFTMPNEEDVALLDTDPHSAHAQSYDIVLNGYELGGGSIRIHTRDIQEKMLKALGFTPQRAQKAFGFLLDALDFGFPPHGGLAIGLDRFAMLLAHRDNIRDVIAFPKNSKASEPMTNAPYPVADAQLQDLGIEVRAGVDPAAEHAGDDSLTE</sequence>
<dbReference type="PANTHER" id="PTHR22594">
    <property type="entry name" value="ASPARTYL/LYSYL-TRNA SYNTHETASE"/>
    <property type="match status" value="1"/>
</dbReference>
<evidence type="ECO:0000256" key="2">
    <source>
        <dbReference type="ARBA" id="ARBA00022598"/>
    </source>
</evidence>
<dbReference type="CDD" id="cd04317">
    <property type="entry name" value="EcAspRS_like_N"/>
    <property type="match status" value="1"/>
</dbReference>
<dbReference type="Proteomes" id="UP000051804">
    <property type="component" value="Unassembled WGS sequence"/>
</dbReference>
<keyword evidence="5 7" id="KW-0648">Protein biosynthesis</keyword>
<keyword evidence="7" id="KW-0963">Cytoplasm</keyword>
<dbReference type="Gene3D" id="2.40.50.140">
    <property type="entry name" value="Nucleic acid-binding proteins"/>
    <property type="match status" value="1"/>
</dbReference>
<dbReference type="GO" id="GO:0005524">
    <property type="term" value="F:ATP binding"/>
    <property type="evidence" value="ECO:0007669"/>
    <property type="project" value="UniProtKB-UniRule"/>
</dbReference>
<keyword evidence="6 7" id="KW-0030">Aminoacyl-tRNA synthetase</keyword>
<dbReference type="GO" id="GO:0140096">
    <property type="term" value="F:catalytic activity, acting on a protein"/>
    <property type="evidence" value="ECO:0007669"/>
    <property type="project" value="UniProtKB-ARBA"/>
</dbReference>
<comment type="caution">
    <text evidence="7">Lacks conserved residue(s) required for the propagation of feature annotation.</text>
</comment>
<dbReference type="Gene3D" id="3.30.930.10">
    <property type="entry name" value="Bira Bifunctional Protein, Domain 2"/>
    <property type="match status" value="1"/>
</dbReference>
<dbReference type="NCBIfam" id="NF001750">
    <property type="entry name" value="PRK00476.1"/>
    <property type="match status" value="1"/>
</dbReference>
<keyword evidence="4 7" id="KW-0067">ATP-binding</keyword>
<evidence type="ECO:0000256" key="3">
    <source>
        <dbReference type="ARBA" id="ARBA00022741"/>
    </source>
</evidence>
<dbReference type="InterPro" id="IPR029351">
    <property type="entry name" value="GAD_dom"/>
</dbReference>
<feature type="domain" description="Aminoacyl-transfer RNA synthetases class-II family profile" evidence="8">
    <location>
        <begin position="154"/>
        <end position="563"/>
    </location>
</feature>